<gene>
    <name evidence="2" type="ORF">PV08_07045</name>
</gene>
<protein>
    <submittedName>
        <fullName evidence="2">Uncharacterized protein</fullName>
    </submittedName>
</protein>
<dbReference type="Proteomes" id="UP000053328">
    <property type="component" value="Unassembled WGS sequence"/>
</dbReference>
<reference evidence="2 3" key="1">
    <citation type="submission" date="2015-01" db="EMBL/GenBank/DDBJ databases">
        <title>The Genome Sequence of Exophiala spinifera CBS89968.</title>
        <authorList>
            <consortium name="The Broad Institute Genomics Platform"/>
            <person name="Cuomo C."/>
            <person name="de Hoog S."/>
            <person name="Gorbushina A."/>
            <person name="Stielow B."/>
            <person name="Teixiera M."/>
            <person name="Abouelleil A."/>
            <person name="Chapman S.B."/>
            <person name="Priest M."/>
            <person name="Young S.K."/>
            <person name="Wortman J."/>
            <person name="Nusbaum C."/>
            <person name="Birren B."/>
        </authorList>
    </citation>
    <scope>NUCLEOTIDE SEQUENCE [LARGE SCALE GENOMIC DNA]</scope>
    <source>
        <strain evidence="2 3">CBS 89968</strain>
    </source>
</reference>
<proteinExistence type="predicted"/>
<dbReference type="GeneID" id="27334128"/>
<feature type="region of interest" description="Disordered" evidence="1">
    <location>
        <begin position="1"/>
        <end position="104"/>
    </location>
</feature>
<dbReference type="HOGENOM" id="CLU_485738_0_0_1"/>
<organism evidence="2 3">
    <name type="scientific">Exophiala spinifera</name>
    <dbReference type="NCBI Taxonomy" id="91928"/>
    <lineage>
        <taxon>Eukaryota</taxon>
        <taxon>Fungi</taxon>
        <taxon>Dikarya</taxon>
        <taxon>Ascomycota</taxon>
        <taxon>Pezizomycotina</taxon>
        <taxon>Eurotiomycetes</taxon>
        <taxon>Chaetothyriomycetidae</taxon>
        <taxon>Chaetothyriales</taxon>
        <taxon>Herpotrichiellaceae</taxon>
        <taxon>Exophiala</taxon>
    </lineage>
</organism>
<evidence type="ECO:0000313" key="3">
    <source>
        <dbReference type="Proteomes" id="UP000053328"/>
    </source>
</evidence>
<dbReference type="VEuPathDB" id="FungiDB:PV08_07045"/>
<accession>A0A0D2B5Q3</accession>
<dbReference type="RefSeq" id="XP_016234479.1">
    <property type="nucleotide sequence ID" value="XM_016381377.1"/>
</dbReference>
<feature type="compositionally biased region" description="Acidic residues" evidence="1">
    <location>
        <begin position="16"/>
        <end position="31"/>
    </location>
</feature>
<name>A0A0D2B5Q3_9EURO</name>
<evidence type="ECO:0000313" key="2">
    <source>
        <dbReference type="EMBL" id="KIW14263.1"/>
    </source>
</evidence>
<feature type="compositionally biased region" description="Acidic residues" evidence="1">
    <location>
        <begin position="93"/>
        <end position="103"/>
    </location>
</feature>
<feature type="region of interest" description="Disordered" evidence="1">
    <location>
        <begin position="153"/>
        <end position="184"/>
    </location>
</feature>
<keyword evidence="3" id="KW-1185">Reference proteome</keyword>
<evidence type="ECO:0000256" key="1">
    <source>
        <dbReference type="SAM" id="MobiDB-lite"/>
    </source>
</evidence>
<feature type="compositionally biased region" description="Polar residues" evidence="1">
    <location>
        <begin position="41"/>
        <end position="50"/>
    </location>
</feature>
<dbReference type="EMBL" id="KN847496">
    <property type="protein sequence ID" value="KIW14263.1"/>
    <property type="molecule type" value="Genomic_DNA"/>
</dbReference>
<sequence>MAYPGPSSDANVNAPDEIEDDNMSNEEDSAEDWMSCDRRSWGSNSQMSFRSDSPDEAESPESMNAQETIPILPFDKEYIPPEDCWSEMGASDMQEEEEKELDDEAMHELAELERDVQAKRRKLLKELNATASVPGLEKMDKLTLAGVDGKMNVSRNEEITESDDEGDSESDSENNSKSACKDLSKPDAVGWESAADGSRLLPEAIESILEFFKERPHLNRAECEEYCLKTYLMMEGDGPSEARERQLNVHAYPSESQFRNSYTVEIIDTTVTNPDLMTQFYITPESLDEDQLAQAKEAYGDFVPQYTYVGHMGMVPEHPAELFVWRIVSPAGRPIAANRYRLGLRVNQDKYVGILKQFVDLVCQPLRLAGGGGRLHDEKDWPQVLHNHLLDVFNIIVRPDWSGIACVLLWGAPPSMTLPFGASLCGLLFLLEGGPEDGNPISKANPSLFGTYSHEARELERLCMYYLQEKIPALADDPQAWHRLFGAMNQGIETAADWGEEVDRIGYQKQLDELRWDWFQWETKADTPKGSAVVACAESGRGGEKGDMNMHMDMDMDMDRE</sequence>
<dbReference type="AlphaFoldDB" id="A0A0D2B5Q3"/>
<dbReference type="OrthoDB" id="5239669at2759"/>
<feature type="compositionally biased region" description="Acidic residues" evidence="1">
    <location>
        <begin position="159"/>
        <end position="172"/>
    </location>
</feature>